<dbReference type="PANTHER" id="PTHR24365">
    <property type="entry name" value="TOLL-LIKE RECEPTOR"/>
    <property type="match status" value="1"/>
</dbReference>
<evidence type="ECO:0000313" key="12">
    <source>
        <dbReference type="Proteomes" id="UP001497497"/>
    </source>
</evidence>
<evidence type="ECO:0000256" key="5">
    <source>
        <dbReference type="ARBA" id="ARBA00022737"/>
    </source>
</evidence>
<feature type="signal peptide" evidence="10">
    <location>
        <begin position="1"/>
        <end position="18"/>
    </location>
</feature>
<dbReference type="PROSITE" id="PS51450">
    <property type="entry name" value="LRR"/>
    <property type="match status" value="1"/>
</dbReference>
<dbReference type="PANTHER" id="PTHR24365:SF530">
    <property type="entry name" value="MSTPROX-RELATED"/>
    <property type="match status" value="1"/>
</dbReference>
<feature type="transmembrane region" description="Helical" evidence="9">
    <location>
        <begin position="712"/>
        <end position="735"/>
    </location>
</feature>
<dbReference type="SMART" id="SM00369">
    <property type="entry name" value="LRR_TYP"/>
    <property type="match status" value="6"/>
</dbReference>
<organism evidence="11 12">
    <name type="scientific">Lymnaea stagnalis</name>
    <name type="common">Great pond snail</name>
    <name type="synonym">Helix stagnalis</name>
    <dbReference type="NCBI Taxonomy" id="6523"/>
    <lineage>
        <taxon>Eukaryota</taxon>
        <taxon>Metazoa</taxon>
        <taxon>Spiralia</taxon>
        <taxon>Lophotrochozoa</taxon>
        <taxon>Mollusca</taxon>
        <taxon>Gastropoda</taxon>
        <taxon>Heterobranchia</taxon>
        <taxon>Euthyneura</taxon>
        <taxon>Panpulmonata</taxon>
        <taxon>Hygrophila</taxon>
        <taxon>Lymnaeoidea</taxon>
        <taxon>Lymnaeidae</taxon>
        <taxon>Lymnaea</taxon>
    </lineage>
</organism>
<dbReference type="InterPro" id="IPR032675">
    <property type="entry name" value="LRR_dom_sf"/>
</dbReference>
<dbReference type="EMBL" id="CAXITT010000242">
    <property type="protein sequence ID" value="CAL1536885.1"/>
    <property type="molecule type" value="Genomic_DNA"/>
</dbReference>
<protein>
    <submittedName>
        <fullName evidence="11">Uncharacterized protein</fullName>
    </submittedName>
</protein>
<name>A0AAV2HRZ0_LYMST</name>
<feature type="chain" id="PRO_5043943065" evidence="10">
    <location>
        <begin position="19"/>
        <end position="738"/>
    </location>
</feature>
<dbReference type="Gene3D" id="3.80.10.10">
    <property type="entry name" value="Ribonuclease Inhibitor"/>
    <property type="match status" value="4"/>
</dbReference>
<evidence type="ECO:0000256" key="2">
    <source>
        <dbReference type="ARBA" id="ARBA00022614"/>
    </source>
</evidence>
<evidence type="ECO:0000256" key="10">
    <source>
        <dbReference type="SAM" id="SignalP"/>
    </source>
</evidence>
<keyword evidence="3 9" id="KW-0812">Transmembrane</keyword>
<evidence type="ECO:0000313" key="11">
    <source>
        <dbReference type="EMBL" id="CAL1536885.1"/>
    </source>
</evidence>
<keyword evidence="6 9" id="KW-1133">Transmembrane helix</keyword>
<evidence type="ECO:0000256" key="6">
    <source>
        <dbReference type="ARBA" id="ARBA00022989"/>
    </source>
</evidence>
<dbReference type="SUPFAM" id="SSF52047">
    <property type="entry name" value="RNI-like"/>
    <property type="match status" value="1"/>
</dbReference>
<dbReference type="AlphaFoldDB" id="A0AAV2HRZ0"/>
<dbReference type="InterPro" id="IPR003591">
    <property type="entry name" value="Leu-rich_rpt_typical-subtyp"/>
</dbReference>
<keyword evidence="5" id="KW-0677">Repeat</keyword>
<reference evidence="11 12" key="1">
    <citation type="submission" date="2024-04" db="EMBL/GenBank/DDBJ databases">
        <authorList>
            <consortium name="Genoscope - CEA"/>
            <person name="William W."/>
        </authorList>
    </citation>
    <scope>NUCLEOTIDE SEQUENCE [LARGE SCALE GENOMIC DNA]</scope>
</reference>
<evidence type="ECO:0000256" key="1">
    <source>
        <dbReference type="ARBA" id="ARBA00004167"/>
    </source>
</evidence>
<accession>A0AAV2HRZ0</accession>
<evidence type="ECO:0000256" key="4">
    <source>
        <dbReference type="ARBA" id="ARBA00022729"/>
    </source>
</evidence>
<keyword evidence="12" id="KW-1185">Reference proteome</keyword>
<comment type="caution">
    <text evidence="11">The sequence shown here is derived from an EMBL/GenBank/DDBJ whole genome shotgun (WGS) entry which is preliminary data.</text>
</comment>
<sequence length="738" mass="84020">MKLWILVFAASLLTWTWALVLNESDGLQNDLDCCEEIRHKISTSHIRIDVLDKNKRNAKMNFNLEASNNSCCRLCCNGQIADCSQCNLTEVPQDLPENIAHLLLPYNKISSSALYPGVFAKYSKLLVLQMDSNNLTVLPNRVFDNLSSLIQLNLYNNSIRMDSQLRNSFVFLPLRNTLKYLVMNRNTPDTSSDQLMYPDLALSVLTKLTVLNIDGLNGKPFGSGFSTLRNLRNLTISGFQDGNCNIVSINNDTFRFLTSLHHLNISDCGLIGGQISKSAFEYLTELKSLDVSNNFDLGLEAVGRLMFSFRNSSNLIYLKLQRVVNRFASCIIVYKHTLRHFKNTSLEVIEAMDNEIEMIQYGAIQMLPTTLRTLNLTNNRIMFGAYWKDMGYLTRLQSLHLDGFRRPYKFPQFFPSGDLNCKRENIDDIDENGIDQKSSQGQGSVCLKGHCRQNEPFILQLPPSLTNFTMHSNSLAYTVNNISFSENNTLEHADVSGNTFPTLIGPITGLNHLKSLDMSICFIDYITASFFNNLTHLQHLNLYQNLLAECLNLDCEITVFHKLSNLTYLNISFNYLYRLNRDVFITMTKLEFLDLSVNTLSHANFSITHMENLKLLDLHKNDIASLPPQVTRHITGLMAANKTIRVDMRQNPISCDCENLEFLQWVVETGVFGDNYTHYYCKYPVADQAATEMVNGYEDVVRELQRRCTTHVGLFVGVIGSTFLMVIILAVLVIYRFR</sequence>
<dbReference type="Proteomes" id="UP001497497">
    <property type="component" value="Unassembled WGS sequence"/>
</dbReference>
<dbReference type="GO" id="GO:0005886">
    <property type="term" value="C:plasma membrane"/>
    <property type="evidence" value="ECO:0007669"/>
    <property type="project" value="TreeGrafter"/>
</dbReference>
<evidence type="ECO:0000256" key="8">
    <source>
        <dbReference type="ARBA" id="ARBA00023180"/>
    </source>
</evidence>
<evidence type="ECO:0000256" key="3">
    <source>
        <dbReference type="ARBA" id="ARBA00022692"/>
    </source>
</evidence>
<keyword evidence="4 10" id="KW-0732">Signal</keyword>
<dbReference type="Pfam" id="PF13855">
    <property type="entry name" value="LRR_8"/>
    <property type="match status" value="1"/>
</dbReference>
<proteinExistence type="predicted"/>
<dbReference type="GO" id="GO:0002224">
    <property type="term" value="P:toll-like receptor signaling pathway"/>
    <property type="evidence" value="ECO:0007669"/>
    <property type="project" value="TreeGrafter"/>
</dbReference>
<keyword evidence="7 9" id="KW-0472">Membrane</keyword>
<keyword evidence="2" id="KW-0433">Leucine-rich repeat</keyword>
<evidence type="ECO:0000256" key="9">
    <source>
        <dbReference type="SAM" id="Phobius"/>
    </source>
</evidence>
<comment type="subcellular location">
    <subcellularLocation>
        <location evidence="1">Membrane</location>
        <topology evidence="1">Single-pass membrane protein</topology>
    </subcellularLocation>
</comment>
<evidence type="ECO:0000256" key="7">
    <source>
        <dbReference type="ARBA" id="ARBA00023136"/>
    </source>
</evidence>
<dbReference type="SUPFAM" id="SSF52058">
    <property type="entry name" value="L domain-like"/>
    <property type="match status" value="1"/>
</dbReference>
<gene>
    <name evidence="11" type="ORF">GSLYS_00010798001</name>
</gene>
<keyword evidence="8" id="KW-0325">Glycoprotein</keyword>
<dbReference type="GO" id="GO:0038023">
    <property type="term" value="F:signaling receptor activity"/>
    <property type="evidence" value="ECO:0007669"/>
    <property type="project" value="TreeGrafter"/>
</dbReference>
<dbReference type="InterPro" id="IPR001611">
    <property type="entry name" value="Leu-rich_rpt"/>
</dbReference>